<dbReference type="InterPro" id="IPR007685">
    <property type="entry name" value="RelA_SpoT"/>
</dbReference>
<dbReference type="CDD" id="cd04876">
    <property type="entry name" value="ACT_RelA-SpoT"/>
    <property type="match status" value="1"/>
</dbReference>
<comment type="catalytic activity">
    <reaction evidence="8">
        <text>GTP + ATP = guanosine 3'-diphosphate 5'-triphosphate + AMP</text>
        <dbReference type="Rhea" id="RHEA:22088"/>
        <dbReference type="ChEBI" id="CHEBI:30616"/>
        <dbReference type="ChEBI" id="CHEBI:37565"/>
        <dbReference type="ChEBI" id="CHEBI:142410"/>
        <dbReference type="ChEBI" id="CHEBI:456215"/>
        <dbReference type="EC" id="2.7.6.5"/>
    </reaction>
</comment>
<dbReference type="PROSITE" id="PS51671">
    <property type="entry name" value="ACT"/>
    <property type="match status" value="1"/>
</dbReference>
<dbReference type="SUPFAM" id="SSF55021">
    <property type="entry name" value="ACT-like"/>
    <property type="match status" value="1"/>
</dbReference>
<dbReference type="CDD" id="cd01668">
    <property type="entry name" value="TGS_RSH"/>
    <property type="match status" value="1"/>
</dbReference>
<dbReference type="PROSITE" id="PS51880">
    <property type="entry name" value="TGS"/>
    <property type="match status" value="1"/>
</dbReference>
<dbReference type="Pfam" id="PF04607">
    <property type="entry name" value="RelA_SpoT"/>
    <property type="match status" value="1"/>
</dbReference>
<dbReference type="GO" id="GO:0008728">
    <property type="term" value="F:GTP diphosphokinase activity"/>
    <property type="evidence" value="ECO:0007669"/>
    <property type="project" value="UniProtKB-EC"/>
</dbReference>
<dbReference type="InterPro" id="IPR004095">
    <property type="entry name" value="TGS"/>
</dbReference>
<keyword evidence="13" id="KW-0808">Transferase</keyword>
<comment type="function">
    <text evidence="9">In eubacteria ppGpp (guanosine 3'-diphosphate 5'-diphosphate) is a mediator of the stringent response that coordinates a variety of cellular activities in response to changes in nutritional abundance.</text>
</comment>
<evidence type="ECO:0000256" key="2">
    <source>
        <dbReference type="ARBA" id="ARBA00013251"/>
    </source>
</evidence>
<feature type="domain" description="TGS" evidence="12">
    <location>
        <begin position="386"/>
        <end position="447"/>
    </location>
</feature>
<sequence>MSIEELLELAERYLKKEDLAQVEEAYLFAEKAHEGQTRKSGEKYIHHPVAVAGILVHLQMDATTLTAAILHDVVEDTGVTLEMVEEQFGETVAQIVDGLTKLKKRMKYKSNAEHQAENHRKMFVAMAQDIRVILIKLADRLHNMRTLKYLPESKRRRIAQETLEIFAPLAHRLGISTIKWELEDSALRALNPQQYYRIVNLMKKKREERERYLDEVIDTIRERLKQMNVESDISGRPKHIYSIYRKMVKDHKQFNEIYDLLAVRVIVESVRDCYAVLGIIHTIWKPMPGRFKDYIAMPKTNLYQSLHTTVIGPKGEPIEVQIRTKEMHRIAEYGIAAHWAYKDGGQNDGSSFNEKLKFFREILELQQDTRDAQEFVENLKMDWFSDAVFVFTPKGDVLELPAGSVPIDFAYRIHTEVGNRCIGAKVNNKIVPLDHQLKTGDIVEILTSKHSYGPSRDWLKLVKSSQARNKIRNWFKKERREESAAKGQEMLEAALKKQDIDATGLLSGDKVKEVAQQFNFPEVEDMFAAVGYGGISPSQVVNRLTEGLRIEEEKPLVLPDVKAMPSRHRKQHGYGVKVKGVDNLLVRLSRCCNPVPGDDIQGFVTQGRGVSVHRVGCPNLQNVEEARMVPVEWEGLADLSYNVDLEATGLDRQGLLNEVLQAVTGTGVNLTAVAGRADRRGMATIHLSISIRNLGHLQSVVEKIKRVRDIYSVQRIMQ</sequence>
<dbReference type="PANTHER" id="PTHR21262">
    <property type="entry name" value="GUANOSINE-3',5'-BIS DIPHOSPHATE 3'-PYROPHOSPHOHYDROLASE"/>
    <property type="match status" value="1"/>
</dbReference>
<comment type="similarity">
    <text evidence="9">Belongs to the relA/spoT family.</text>
</comment>
<dbReference type="RefSeq" id="WP_309863561.1">
    <property type="nucleotide sequence ID" value="NZ_JAVDQG010000002.1"/>
</dbReference>
<evidence type="ECO:0000256" key="1">
    <source>
        <dbReference type="ARBA" id="ARBA00004976"/>
    </source>
</evidence>
<dbReference type="PROSITE" id="PS51831">
    <property type="entry name" value="HD"/>
    <property type="match status" value="1"/>
</dbReference>
<evidence type="ECO:0000313" key="14">
    <source>
        <dbReference type="Proteomes" id="UP001185012"/>
    </source>
</evidence>
<evidence type="ECO:0000256" key="8">
    <source>
        <dbReference type="ARBA" id="ARBA00048244"/>
    </source>
</evidence>
<feature type="domain" description="ACT" evidence="10">
    <location>
        <begin position="644"/>
        <end position="718"/>
    </location>
</feature>
<dbReference type="InterPro" id="IPR045600">
    <property type="entry name" value="RelA/SpoT_AH_RIS"/>
</dbReference>
<feature type="domain" description="HD" evidence="11">
    <location>
        <begin position="44"/>
        <end position="144"/>
    </location>
</feature>
<dbReference type="Gene3D" id="3.30.70.260">
    <property type="match status" value="1"/>
</dbReference>
<dbReference type="InterPro" id="IPR043519">
    <property type="entry name" value="NT_sf"/>
</dbReference>
<comment type="pathway">
    <text evidence="1">Purine metabolism; ppGpp biosynthesis; ppGpp from GTP: step 1/2.</text>
</comment>
<evidence type="ECO:0000259" key="10">
    <source>
        <dbReference type="PROSITE" id="PS51671"/>
    </source>
</evidence>
<dbReference type="SUPFAM" id="SSF109604">
    <property type="entry name" value="HD-domain/PDEase-like"/>
    <property type="match status" value="1"/>
</dbReference>
<evidence type="ECO:0000256" key="7">
    <source>
        <dbReference type="ARBA" id="ARBA00033308"/>
    </source>
</evidence>
<evidence type="ECO:0000256" key="9">
    <source>
        <dbReference type="RuleBase" id="RU003847"/>
    </source>
</evidence>
<gene>
    <name evidence="13" type="ORF">JOE21_001218</name>
</gene>
<evidence type="ECO:0000259" key="12">
    <source>
        <dbReference type="PROSITE" id="PS51880"/>
    </source>
</evidence>
<dbReference type="Pfam" id="PF13328">
    <property type="entry name" value="HD_4"/>
    <property type="match status" value="1"/>
</dbReference>
<dbReference type="InterPro" id="IPR045865">
    <property type="entry name" value="ACT-like_dom_sf"/>
</dbReference>
<accession>A0ABU1IKB7</accession>
<dbReference type="InterPro" id="IPR033655">
    <property type="entry name" value="TGS_RelA/SpoT"/>
</dbReference>
<keyword evidence="4" id="KW-0342">GTP-binding</keyword>
<evidence type="ECO:0000256" key="5">
    <source>
        <dbReference type="ARBA" id="ARBA00029754"/>
    </source>
</evidence>
<dbReference type="InterPro" id="IPR003607">
    <property type="entry name" value="HD/PDEase_dom"/>
</dbReference>
<dbReference type="InterPro" id="IPR012675">
    <property type="entry name" value="Beta-grasp_dom_sf"/>
</dbReference>
<dbReference type="SUPFAM" id="SSF81301">
    <property type="entry name" value="Nucleotidyltransferase"/>
    <property type="match status" value="1"/>
</dbReference>
<evidence type="ECO:0000256" key="3">
    <source>
        <dbReference type="ARBA" id="ARBA00019852"/>
    </source>
</evidence>
<keyword evidence="14" id="KW-1185">Reference proteome</keyword>
<comment type="caution">
    <text evidence="13">The sequence shown here is derived from an EMBL/GenBank/DDBJ whole genome shotgun (WGS) entry which is preliminary data.</text>
</comment>
<dbReference type="SUPFAM" id="SSF81271">
    <property type="entry name" value="TGS-like"/>
    <property type="match status" value="1"/>
</dbReference>
<dbReference type="CDD" id="cd05399">
    <property type="entry name" value="NT_Rel-Spo_like"/>
    <property type="match status" value="1"/>
</dbReference>
<dbReference type="PANTHER" id="PTHR21262:SF31">
    <property type="entry name" value="GTP PYROPHOSPHOKINASE"/>
    <property type="match status" value="1"/>
</dbReference>
<organism evidence="13 14">
    <name type="scientific">Desmospora profundinema</name>
    <dbReference type="NCBI Taxonomy" id="1571184"/>
    <lineage>
        <taxon>Bacteria</taxon>
        <taxon>Bacillati</taxon>
        <taxon>Bacillota</taxon>
        <taxon>Bacilli</taxon>
        <taxon>Bacillales</taxon>
        <taxon>Thermoactinomycetaceae</taxon>
        <taxon>Desmospora</taxon>
    </lineage>
</organism>
<dbReference type="InterPro" id="IPR002912">
    <property type="entry name" value="ACT_dom"/>
</dbReference>
<dbReference type="Gene3D" id="3.30.460.10">
    <property type="entry name" value="Beta Polymerase, domain 2"/>
    <property type="match status" value="1"/>
</dbReference>
<dbReference type="CDD" id="cd00077">
    <property type="entry name" value="HDc"/>
    <property type="match status" value="1"/>
</dbReference>
<dbReference type="EMBL" id="JAVDQG010000002">
    <property type="protein sequence ID" value="MDR6225227.1"/>
    <property type="molecule type" value="Genomic_DNA"/>
</dbReference>
<dbReference type="Gene3D" id="3.10.20.30">
    <property type="match status" value="1"/>
</dbReference>
<dbReference type="Pfam" id="PF19296">
    <property type="entry name" value="RelA_AH_RIS"/>
    <property type="match status" value="1"/>
</dbReference>
<evidence type="ECO:0000256" key="4">
    <source>
        <dbReference type="ARBA" id="ARBA00023134"/>
    </source>
</evidence>
<dbReference type="InterPro" id="IPR006674">
    <property type="entry name" value="HD_domain"/>
</dbReference>
<reference evidence="13 14" key="1">
    <citation type="submission" date="2023-07" db="EMBL/GenBank/DDBJ databases">
        <title>Genomic Encyclopedia of Type Strains, Phase IV (KMG-IV): sequencing the most valuable type-strain genomes for metagenomic binning, comparative biology and taxonomic classification.</title>
        <authorList>
            <person name="Goeker M."/>
        </authorList>
    </citation>
    <scope>NUCLEOTIDE SEQUENCE [LARGE SCALE GENOMIC DNA]</scope>
    <source>
        <strain evidence="13 14">DSM 45903</strain>
    </source>
</reference>
<dbReference type="NCBIfam" id="TIGR00691">
    <property type="entry name" value="spoT_relA"/>
    <property type="match status" value="1"/>
</dbReference>
<dbReference type="Pfam" id="PF13291">
    <property type="entry name" value="ACT_4"/>
    <property type="match status" value="1"/>
</dbReference>
<dbReference type="SMART" id="SM00954">
    <property type="entry name" value="RelA_SpoT"/>
    <property type="match status" value="1"/>
</dbReference>
<evidence type="ECO:0000313" key="13">
    <source>
        <dbReference type="EMBL" id="MDR6225227.1"/>
    </source>
</evidence>
<dbReference type="InterPro" id="IPR012676">
    <property type="entry name" value="TGS-like"/>
</dbReference>
<keyword evidence="4" id="KW-0547">Nucleotide-binding</keyword>
<dbReference type="Gene3D" id="1.10.3210.10">
    <property type="entry name" value="Hypothetical protein af1432"/>
    <property type="match status" value="1"/>
</dbReference>
<evidence type="ECO:0000256" key="6">
    <source>
        <dbReference type="ARBA" id="ARBA00032407"/>
    </source>
</evidence>
<dbReference type="Pfam" id="PF02824">
    <property type="entry name" value="TGS"/>
    <property type="match status" value="1"/>
</dbReference>
<proteinExistence type="inferred from homology"/>
<dbReference type="SMART" id="SM00471">
    <property type="entry name" value="HDc"/>
    <property type="match status" value="1"/>
</dbReference>
<dbReference type="EC" id="2.7.6.5" evidence="2"/>
<evidence type="ECO:0000259" key="11">
    <source>
        <dbReference type="PROSITE" id="PS51831"/>
    </source>
</evidence>
<protein>
    <recommendedName>
        <fullName evidence="3">GTP pyrophosphokinase</fullName>
        <ecNumber evidence="2">2.7.6.5</ecNumber>
    </recommendedName>
    <alternativeName>
        <fullName evidence="6">(p)ppGpp synthase</fullName>
    </alternativeName>
    <alternativeName>
        <fullName evidence="5">ATP:GTP 3'-pyrophosphotransferase</fullName>
    </alternativeName>
    <alternativeName>
        <fullName evidence="7">ppGpp synthase I</fullName>
    </alternativeName>
</protein>
<dbReference type="Proteomes" id="UP001185012">
    <property type="component" value="Unassembled WGS sequence"/>
</dbReference>
<dbReference type="InterPro" id="IPR004811">
    <property type="entry name" value="RelA/Spo_fam"/>
</dbReference>
<name>A0ABU1IKB7_9BACL</name>